<evidence type="ECO:0000313" key="2">
    <source>
        <dbReference type="Proteomes" id="UP000256970"/>
    </source>
</evidence>
<organism evidence="1 2">
    <name type="scientific">Tetradesmus obliquus</name>
    <name type="common">Green alga</name>
    <name type="synonym">Acutodesmus obliquus</name>
    <dbReference type="NCBI Taxonomy" id="3088"/>
    <lineage>
        <taxon>Eukaryota</taxon>
        <taxon>Viridiplantae</taxon>
        <taxon>Chlorophyta</taxon>
        <taxon>core chlorophytes</taxon>
        <taxon>Chlorophyceae</taxon>
        <taxon>CS clade</taxon>
        <taxon>Sphaeropleales</taxon>
        <taxon>Scenedesmaceae</taxon>
        <taxon>Tetradesmus</taxon>
    </lineage>
</organism>
<dbReference type="AlphaFoldDB" id="A0A383WNJ6"/>
<dbReference type="Proteomes" id="UP000256970">
    <property type="component" value="Unassembled WGS sequence"/>
</dbReference>
<accession>A0A383WNJ6</accession>
<sequence>MVDDKHPNPRGHIILGRGIVAWGLRRVLREELRAWADGGRQPTPLALPEPVSPLAAQEADANTFCAEGLAFQQQVVQSSVASQGWRLKDSAVVAEACAAARAEKQPVNCDKWGYYNHGYGKTLDFVVDTQNIRNAAGKLERRRLVVFFDRATAKNFRVGSSALAPAAWVQCVSGCECDAFELGGDDSYYPSETAYGSTTVTRHAQCTVRLTIRDKGPAGNDYFKVNGVAVVPVTGYANLTYIDGMAIEKEVMLINRYKTPTRNSQLALSGRE</sequence>
<keyword evidence="2" id="KW-1185">Reference proteome</keyword>
<gene>
    <name evidence="1" type="ORF">BQ4739_LOCUS19324</name>
</gene>
<reference evidence="1 2" key="1">
    <citation type="submission" date="2016-10" db="EMBL/GenBank/DDBJ databases">
        <authorList>
            <person name="Cai Z."/>
        </authorList>
    </citation>
    <scope>NUCLEOTIDE SEQUENCE [LARGE SCALE GENOMIC DNA]</scope>
</reference>
<evidence type="ECO:0000313" key="1">
    <source>
        <dbReference type="EMBL" id="SZX79027.1"/>
    </source>
</evidence>
<proteinExistence type="predicted"/>
<dbReference type="EMBL" id="FNXT01001347">
    <property type="protein sequence ID" value="SZX79027.1"/>
    <property type="molecule type" value="Genomic_DNA"/>
</dbReference>
<name>A0A383WNJ6_TETOB</name>
<protein>
    <submittedName>
        <fullName evidence="1">Uncharacterized protein</fullName>
    </submittedName>
</protein>